<evidence type="ECO:0000313" key="4">
    <source>
        <dbReference type="Proteomes" id="UP001224775"/>
    </source>
</evidence>
<evidence type="ECO:0000256" key="2">
    <source>
        <dbReference type="SAM" id="Phobius"/>
    </source>
</evidence>
<feature type="region of interest" description="Disordered" evidence="1">
    <location>
        <begin position="245"/>
        <end position="277"/>
    </location>
</feature>
<keyword evidence="4" id="KW-1185">Reference proteome</keyword>
<keyword evidence="2" id="KW-0812">Transmembrane</keyword>
<keyword evidence="2" id="KW-1133">Transmembrane helix</keyword>
<dbReference type="Proteomes" id="UP001224775">
    <property type="component" value="Unassembled WGS sequence"/>
</dbReference>
<gene>
    <name evidence="3" type="ORF">QTG54_013466</name>
</gene>
<feature type="transmembrane region" description="Helical" evidence="2">
    <location>
        <begin position="71"/>
        <end position="97"/>
    </location>
</feature>
<protein>
    <submittedName>
        <fullName evidence="3">Uncharacterized protein</fullName>
    </submittedName>
</protein>
<comment type="caution">
    <text evidence="3">The sequence shown here is derived from an EMBL/GenBank/DDBJ whole genome shotgun (WGS) entry which is preliminary data.</text>
</comment>
<dbReference type="AlphaFoldDB" id="A0AAD8XYE6"/>
<name>A0AAD8XYE6_9STRA</name>
<feature type="transmembrane region" description="Helical" evidence="2">
    <location>
        <begin position="117"/>
        <end position="141"/>
    </location>
</feature>
<dbReference type="EMBL" id="JATAAI010000032">
    <property type="protein sequence ID" value="KAK1735760.1"/>
    <property type="molecule type" value="Genomic_DNA"/>
</dbReference>
<reference evidence="3" key="1">
    <citation type="submission" date="2023-06" db="EMBL/GenBank/DDBJ databases">
        <title>Survivors Of The Sea: Transcriptome response of Skeletonema marinoi to long-term dormancy.</title>
        <authorList>
            <person name="Pinder M.I.M."/>
            <person name="Kourtchenko O."/>
            <person name="Robertson E.K."/>
            <person name="Larsson T."/>
            <person name="Maumus F."/>
            <person name="Osuna-Cruz C.M."/>
            <person name="Vancaester E."/>
            <person name="Stenow R."/>
            <person name="Vandepoele K."/>
            <person name="Ploug H."/>
            <person name="Bruchert V."/>
            <person name="Godhe A."/>
            <person name="Topel M."/>
        </authorList>
    </citation>
    <scope>NUCLEOTIDE SEQUENCE</scope>
    <source>
        <strain evidence="3">R05AC</strain>
    </source>
</reference>
<evidence type="ECO:0000313" key="3">
    <source>
        <dbReference type="EMBL" id="KAK1735760.1"/>
    </source>
</evidence>
<accession>A0AAD8XYE6</accession>
<evidence type="ECO:0000256" key="1">
    <source>
        <dbReference type="SAM" id="MobiDB-lite"/>
    </source>
</evidence>
<keyword evidence="2" id="KW-0472">Membrane</keyword>
<feature type="compositionally biased region" description="Basic and acidic residues" evidence="1">
    <location>
        <begin position="257"/>
        <end position="273"/>
    </location>
</feature>
<proteinExistence type="predicted"/>
<sequence length="294" mass="32106">MTLGTPLISPEFRANGRIEIYGQHGLCDGSDVTVARAMPAILEGRVSTSQWNRFCDDLDAALKPAAKMRKVMLGGMIALPITFVVFSAISFITFAMSSKKSFDNWDPWNNDGPQDSAVGSFIFAIIGAIVLFAGFGILICVSVKSKSSISKGLRQVCDETSARHPGVSFHVRYEHRLWSSSWGGHHGGYYDDGFGHHHHHNVHVSTTEYIEIYVADAANNNLEVPTATATAAIAQAIPVPSAPPKTYYDPEAALGDGGEKKKSPGERMRELDGMKSLLSEEEYQRKRAEIMSDV</sequence>
<organism evidence="3 4">
    <name type="scientific">Skeletonema marinoi</name>
    <dbReference type="NCBI Taxonomy" id="267567"/>
    <lineage>
        <taxon>Eukaryota</taxon>
        <taxon>Sar</taxon>
        <taxon>Stramenopiles</taxon>
        <taxon>Ochrophyta</taxon>
        <taxon>Bacillariophyta</taxon>
        <taxon>Coscinodiscophyceae</taxon>
        <taxon>Thalassiosirophycidae</taxon>
        <taxon>Thalassiosirales</taxon>
        <taxon>Skeletonemataceae</taxon>
        <taxon>Skeletonema</taxon>
        <taxon>Skeletonema marinoi-dohrnii complex</taxon>
    </lineage>
</organism>